<protein>
    <recommendedName>
        <fullName evidence="6">SWIM-type domain-containing protein</fullName>
    </recommendedName>
</protein>
<reference evidence="7 8" key="1">
    <citation type="submission" date="2024-02" db="EMBL/GenBank/DDBJ databases">
        <title>High-quality chromosome-scale genome assembly of Pensacola bahiagrass (Paspalum notatum Flugge var. saurae).</title>
        <authorList>
            <person name="Vega J.M."/>
            <person name="Podio M."/>
            <person name="Orjuela J."/>
            <person name="Siena L.A."/>
            <person name="Pessino S.C."/>
            <person name="Combes M.C."/>
            <person name="Mariac C."/>
            <person name="Albertini E."/>
            <person name="Pupilli F."/>
            <person name="Ortiz J.P.A."/>
            <person name="Leblanc O."/>
        </authorList>
    </citation>
    <scope>NUCLEOTIDE SEQUENCE [LARGE SCALE GENOMIC DNA]</scope>
    <source>
        <strain evidence="7">R1</strain>
        <tissue evidence="7">Leaf</tissue>
    </source>
</reference>
<dbReference type="Proteomes" id="UP001341281">
    <property type="component" value="Chromosome 08"/>
</dbReference>
<proteinExistence type="predicted"/>
<evidence type="ECO:0000259" key="6">
    <source>
        <dbReference type="PROSITE" id="PS50966"/>
    </source>
</evidence>
<keyword evidence="3" id="KW-0862">Zinc</keyword>
<dbReference type="SMART" id="SM00575">
    <property type="entry name" value="ZnF_PMZ"/>
    <property type="match status" value="1"/>
</dbReference>
<dbReference type="PANTHER" id="PTHR31973:SF187">
    <property type="entry name" value="MUTATOR TRANSPOSASE MUDRA PROTEIN"/>
    <property type="match status" value="1"/>
</dbReference>
<dbReference type="Pfam" id="PF03108">
    <property type="entry name" value="DBD_Tnp_Mut"/>
    <property type="match status" value="1"/>
</dbReference>
<sequence length="725" mass="82378">MKFSDKITFKEAVMKYALKERKVINFVKDEGYRVRAKCDWPGCPWVCLLSTNSRTDSWQIASYTDEHCCPPRRDNKLVTARRIAEKYENMIRGNPQWNLMHMKSTVLEDMFADVSISKLKRAKSIMMEKIMKSTKEEYGKVYDYQNELLRTNPGSTIIVKVNNEGTEEVFAKFYVCLEALKQGFMAGCRKVLGLDGCFFKGCTNGELLCALGRDANNQMYPVAWAVVEKETNESWDWFCDILFRDLQVADGEGWVIISDQQKGILKAIEKWAPRAEHRNCARHVYANWRKKFKKKDFQKKWWRVAKSSCMTLFNHNKALLAQHTVEGARALMNSAPEHYCRAYFKLGSNCDSVDNNMCESFNKWIIDARFQPIISMLEAIRCKVMVRIQHQRELAERWHGKICPNITKKLKFFMNLSANCHAIANGQDAYEVKNWDHRFVVNLVAKTCSCDMRELYGLPCSHAIACILFKTNCLDDYVADCYSIDNFKRTYDHCLQPLQGMSAWQQSDKPKPKAPGYVKMPGRPKKSRRREPGEGSKRRRMSKAGTRVRCSRCKGYGHNISTCDKRNGVSSEPQQNRTNSASHAVRAASSPAANNAMVLVHTSQQSAATGTKRKRGGCTNMDVSQHNSGLDRRGKTNTTSHSLDKANGVTTSAQAKVQTLHGGTATIQLEANVPTSQACSKVNITVTSGSATAHVQAEEPKRKKLTPRRSRKLPALLMNDQFTFE</sequence>
<feature type="region of interest" description="Disordered" evidence="5">
    <location>
        <begin position="693"/>
        <end position="712"/>
    </location>
</feature>
<evidence type="ECO:0000256" key="4">
    <source>
        <dbReference type="PROSITE-ProRule" id="PRU00325"/>
    </source>
</evidence>
<dbReference type="Pfam" id="PF04434">
    <property type="entry name" value="SWIM"/>
    <property type="match status" value="1"/>
</dbReference>
<gene>
    <name evidence="7" type="ORF">U9M48_037565</name>
</gene>
<dbReference type="AlphaFoldDB" id="A0AAQ3UJE9"/>
<name>A0AAQ3UJE9_PASNO</name>
<dbReference type="InterPro" id="IPR004332">
    <property type="entry name" value="Transposase_MuDR"/>
</dbReference>
<dbReference type="PANTHER" id="PTHR31973">
    <property type="entry name" value="POLYPROTEIN, PUTATIVE-RELATED"/>
    <property type="match status" value="1"/>
</dbReference>
<dbReference type="PROSITE" id="PS50966">
    <property type="entry name" value="ZF_SWIM"/>
    <property type="match status" value="1"/>
</dbReference>
<dbReference type="EMBL" id="CP144752">
    <property type="protein sequence ID" value="WVZ91385.1"/>
    <property type="molecule type" value="Genomic_DNA"/>
</dbReference>
<evidence type="ECO:0000256" key="1">
    <source>
        <dbReference type="ARBA" id="ARBA00022723"/>
    </source>
</evidence>
<evidence type="ECO:0000256" key="2">
    <source>
        <dbReference type="ARBA" id="ARBA00022771"/>
    </source>
</evidence>
<evidence type="ECO:0000313" key="7">
    <source>
        <dbReference type="EMBL" id="WVZ91385.1"/>
    </source>
</evidence>
<evidence type="ECO:0000313" key="8">
    <source>
        <dbReference type="Proteomes" id="UP001341281"/>
    </source>
</evidence>
<dbReference type="InterPro" id="IPR006564">
    <property type="entry name" value="Znf_PMZ"/>
</dbReference>
<keyword evidence="8" id="KW-1185">Reference proteome</keyword>
<dbReference type="InterPro" id="IPR018289">
    <property type="entry name" value="MULE_transposase_dom"/>
</dbReference>
<feature type="region of interest" description="Disordered" evidence="5">
    <location>
        <begin position="604"/>
        <end position="645"/>
    </location>
</feature>
<feature type="region of interest" description="Disordered" evidence="5">
    <location>
        <begin position="504"/>
        <end position="546"/>
    </location>
</feature>
<dbReference type="Pfam" id="PF10551">
    <property type="entry name" value="MULE"/>
    <property type="match status" value="1"/>
</dbReference>
<evidence type="ECO:0000256" key="3">
    <source>
        <dbReference type="ARBA" id="ARBA00022833"/>
    </source>
</evidence>
<feature type="compositionally biased region" description="Basic residues" evidence="5">
    <location>
        <begin position="702"/>
        <end position="712"/>
    </location>
</feature>
<organism evidence="7 8">
    <name type="scientific">Paspalum notatum var. saurae</name>
    <dbReference type="NCBI Taxonomy" id="547442"/>
    <lineage>
        <taxon>Eukaryota</taxon>
        <taxon>Viridiplantae</taxon>
        <taxon>Streptophyta</taxon>
        <taxon>Embryophyta</taxon>
        <taxon>Tracheophyta</taxon>
        <taxon>Spermatophyta</taxon>
        <taxon>Magnoliopsida</taxon>
        <taxon>Liliopsida</taxon>
        <taxon>Poales</taxon>
        <taxon>Poaceae</taxon>
        <taxon>PACMAD clade</taxon>
        <taxon>Panicoideae</taxon>
        <taxon>Andropogonodae</taxon>
        <taxon>Paspaleae</taxon>
        <taxon>Paspalinae</taxon>
        <taxon>Paspalum</taxon>
    </lineage>
</organism>
<feature type="domain" description="SWIM-type" evidence="6">
    <location>
        <begin position="439"/>
        <end position="471"/>
    </location>
</feature>
<keyword evidence="2 4" id="KW-0863">Zinc-finger</keyword>
<accession>A0AAQ3UJE9</accession>
<dbReference type="InterPro" id="IPR007527">
    <property type="entry name" value="Znf_SWIM"/>
</dbReference>
<evidence type="ECO:0000256" key="5">
    <source>
        <dbReference type="SAM" id="MobiDB-lite"/>
    </source>
</evidence>
<keyword evidence="1" id="KW-0479">Metal-binding</keyword>
<dbReference type="GO" id="GO:0008270">
    <property type="term" value="F:zinc ion binding"/>
    <property type="evidence" value="ECO:0007669"/>
    <property type="project" value="UniProtKB-KW"/>
</dbReference>